<evidence type="ECO:0000313" key="6">
    <source>
        <dbReference type="Proteomes" id="UP000694867"/>
    </source>
</evidence>
<feature type="region of interest" description="Disordered" evidence="1">
    <location>
        <begin position="1506"/>
        <end position="1544"/>
    </location>
</feature>
<proteinExistence type="predicted"/>
<evidence type="ECO:0000259" key="4">
    <source>
        <dbReference type="Pfam" id="PF24499"/>
    </source>
</evidence>
<feature type="region of interest" description="Disordered" evidence="1">
    <location>
        <begin position="1021"/>
        <end position="1451"/>
    </location>
</feature>
<feature type="compositionally biased region" description="Low complexity" evidence="1">
    <location>
        <begin position="1437"/>
        <end position="1449"/>
    </location>
</feature>
<dbReference type="Pfam" id="PF24495">
    <property type="entry name" value="Ig_TMEM131_2"/>
    <property type="match status" value="1"/>
</dbReference>
<feature type="compositionally biased region" description="Polar residues" evidence="1">
    <location>
        <begin position="1898"/>
        <end position="1912"/>
    </location>
</feature>
<accession>A0AAJ7SIA2</accession>
<feature type="compositionally biased region" description="Basic and acidic residues" evidence="1">
    <location>
        <begin position="2112"/>
        <end position="2131"/>
    </location>
</feature>
<feature type="compositionally biased region" description="Basic and acidic residues" evidence="1">
    <location>
        <begin position="1023"/>
        <end position="1045"/>
    </location>
</feature>
<feature type="compositionally biased region" description="Low complexity" evidence="1">
    <location>
        <begin position="2132"/>
        <end position="2174"/>
    </location>
</feature>
<feature type="compositionally biased region" description="Polar residues" evidence="1">
    <location>
        <begin position="1080"/>
        <end position="1092"/>
    </location>
</feature>
<evidence type="ECO:0000259" key="5">
    <source>
        <dbReference type="Pfam" id="PF24501"/>
    </source>
</evidence>
<feature type="compositionally biased region" description="Basic and acidic residues" evidence="1">
    <location>
        <begin position="1162"/>
        <end position="1186"/>
    </location>
</feature>
<feature type="compositionally biased region" description="Acidic residues" evidence="1">
    <location>
        <begin position="1129"/>
        <end position="1150"/>
    </location>
</feature>
<feature type="signal peptide" evidence="2">
    <location>
        <begin position="1"/>
        <end position="20"/>
    </location>
</feature>
<dbReference type="InterPro" id="IPR055437">
    <property type="entry name" value="TMEM131L_Ig_5"/>
</dbReference>
<feature type="compositionally biased region" description="Acidic residues" evidence="1">
    <location>
        <begin position="1533"/>
        <end position="1544"/>
    </location>
</feature>
<feature type="compositionally biased region" description="Polar residues" evidence="1">
    <location>
        <begin position="1187"/>
        <end position="1198"/>
    </location>
</feature>
<feature type="region of interest" description="Disordered" evidence="1">
    <location>
        <begin position="2107"/>
        <end position="2221"/>
    </location>
</feature>
<feature type="compositionally biased region" description="Low complexity" evidence="1">
    <location>
        <begin position="1401"/>
        <end position="1419"/>
    </location>
</feature>
<dbReference type="InterPro" id="IPR056311">
    <property type="entry name" value="TMEM131_Ig_2"/>
</dbReference>
<dbReference type="GeneID" id="100902904"/>
<feature type="chain" id="PRO_5042532044" evidence="2">
    <location>
        <begin position="21"/>
        <end position="2248"/>
    </location>
</feature>
<feature type="compositionally biased region" description="Polar residues" evidence="1">
    <location>
        <begin position="1517"/>
        <end position="1526"/>
    </location>
</feature>
<feature type="compositionally biased region" description="Basic and acidic residues" evidence="1">
    <location>
        <begin position="1101"/>
        <end position="1112"/>
    </location>
</feature>
<evidence type="ECO:0000259" key="3">
    <source>
        <dbReference type="Pfam" id="PF24495"/>
    </source>
</evidence>
<evidence type="ECO:0000256" key="2">
    <source>
        <dbReference type="SAM" id="SignalP"/>
    </source>
</evidence>
<feature type="compositionally biased region" description="Low complexity" evidence="1">
    <location>
        <begin position="1618"/>
        <end position="1629"/>
    </location>
</feature>
<protein>
    <submittedName>
        <fullName evidence="7">Transmembrane protein 131</fullName>
    </submittedName>
</protein>
<feature type="compositionally biased region" description="Low complexity" evidence="1">
    <location>
        <begin position="1997"/>
        <end position="2016"/>
    </location>
</feature>
<reference evidence="7" key="1">
    <citation type="submission" date="2025-08" db="UniProtKB">
        <authorList>
            <consortium name="RefSeq"/>
        </authorList>
    </citation>
    <scope>IDENTIFICATION</scope>
</reference>
<feature type="compositionally biased region" description="Polar residues" evidence="1">
    <location>
        <begin position="1273"/>
        <end position="1282"/>
    </location>
</feature>
<feature type="region of interest" description="Disordered" evidence="1">
    <location>
        <begin position="1602"/>
        <end position="1629"/>
    </location>
</feature>
<feature type="compositionally biased region" description="Low complexity" evidence="1">
    <location>
        <begin position="2054"/>
        <end position="2074"/>
    </location>
</feature>
<sequence length="2248" mass="242274">MLSVFSVLAALLSCGDLVRQSGIVSLPPDSAPTSTSSTATSLAEVIENESDASFWFGERWQYTLTVQVVQISQCVLTFDGPASFHCSPVNGTHAEVVFHPVDVGDLSAKLVLPGREILLEGVGLSNPFRPPKLSFELPRDVTFEPWVYLHNPLSTPVRLKEVYMTNSMFSVQVPPGTSWTIPAHTTRPVARVSVGLERRFEISYLRVRSFNDDLSLYLPLRLSPVNAVEPTPSGLFFPEQNLDIGPVFVTSAPQTVPLNVVNTSPKSVVVLGSSDSDGLRLVTPEKPVGAGKTCTVKVALEPERLSKGSGKLLLKSGKFKLQVPYTIQLLNGSLQAANSLFYIGAKGKRAFSVEVKNQVNSGLRIDRILVGSKEIDPPATRVVAKNASVQIDFPAPAKNSKSFNSTMRVLTNVTEFVYDLVFYSGKLDMLFENKPVTDRVDFGNLGIKQRKEFTLDFYNANPLQIQMDFVASNLSSAVFALPSLPPWILVPYGSLQVTLTVGSPTEGQVWGNIVAKTDHAVQVWLCGFQASKGTVTAAGMSSSRLISVEGAFPFRSSAEPVYLESTFDEPLVVTRARVKDERFHMVLVDSPVLHPGAKSLLGTLKYQPVCTQCYVGLGGPLESSTTKDLFLWREMQERLKEAKSVNATLVVDTQQMRGFVIPITVSHVWPRVTARGAVRFDTIQLGNASYNPVIVDNPSDQPLMVQAYISTIGGPEINAIVGAQHSMKLPSHLSTAFSIERSVQYNLLMIPPKSKKRIMVRFEPTTIGSHVGVLVVRNNLTAVSSVILKGEGGIGKLLLAGQEPGGTIVFDINASLLKDCLSLGVYSTLKKYPVAKNVGHLPIRIRKVLINNQPCVGYGFRVRECDVDDSGFTIKPNASHRIEMSFTPDFTVSRVEVTLTLVLEESTLDFNLVVTLPKSSVSACANQQVRPVWEGIFYALCLVGSLLMVSCTVGFAFLESNRVLQETLFEARSRYERREMSLLERMFRTVTHFIPRSFYDTDEDEHVDHTTSVATQTVMEETANERKNSAHKENRGPSNARRRDSGTSSVPNGSAGRRDLRRRKIKDVSAETVTERHQQETVSQSTYVSQSEPAEVEENDLDKASEPEEREGSNTSLTYEVEATITKETDDEDEAEDVGQEVETASEDSSECSAEIPSAVVEKSRTEVKSKSQRRAEKKERQRRSWQDSLRTSTSANQKESRAASDPSARTPPSETVDSHKKSTYAEVLVSQLEKQDRNKKPEARQCPSRSKKLQKSVAQQETAVTGDRTDNNNHIGDSTNGGDDVTPTAPNRSPDSKIPSNLHGSGKNPRNNTSPNSTANGHCVSGSDAGELSAKSSSSPSPTSNNIKSQLNTTPESKAPSLGKSTNVASSSESASSPASVVATPARRDQTVQSKVTPNGASGSSPTSTATSSFPSAFLWPSFTNSSPKSSDRDPNSSNSPNSGNSSSAVPFPMAWTKPIYSFSSAVISNTASRVTTTLASGLSPSSRCSADKEVHAFLGTTASTRTTGSTVSSTQASDVESDGNSPKPDEQQEFEDDGVGEEEETLKFDANKLYIEDEDPTFGVVEDGKRPPKSRRSLPLFSNLLGSDLIGEARDELTGSKIENSTANNAETSDLSRSNSSAGHSSVSNVSCRSIASSSPSSDVVVANSDPSKSSISGFGAGGNLAANAIISSMKNNNATLNNIGGVDGNNVPTANAAQAASNFENSTYAENSLCNSINSILNNLNSENNMDSIKDFGSNTFMTSSYRPQNAASVNPTDSRACCAFSGDLRQNIPQQHLQHQQQARSRGSVNIITDLSTPPPGGKFNKSESNKGLAVKNNHNNNINKNTNSDKNMKHSQQPNKMGIITDICGTGPSSAASKLGNAGFLGDHGGGPASAQANISYSAVVSGGIGTNANNHDSSMNSRSNFGQNINSNKNLNSKSIQSVNESNRSKSHIGAARRGNPPPGFGLSPYGSNPSAPITQTASASMSYMMGFGNMNADRSFGRLQSMHGAAASSSASSSTSTTTLSSKTSGIGTDQSEEQEMAPLIRSIIDSVIPSSDRDDRGSMHWAPSNQSSSSNASGNASRSSSSPACQVWGAESPWMGNSSSSATVAAAAPPSTVYPVFLRRTPDRDPERERREREFDQQQRRAWNQQQPSSQQQHLHQHPSAVQQQHQPRQQQEQPQQVPQSQHLHASSQLNPPTMSPTNDYSYTGTGVWTTTQPGSTEPPVFPSPIGTPWTPFQSQALSLPALRALGLNRGMKKNQ</sequence>
<feature type="compositionally biased region" description="Low complexity" evidence="1">
    <location>
        <begin position="1820"/>
        <end position="1834"/>
    </location>
</feature>
<evidence type="ECO:0000313" key="7">
    <source>
        <dbReference type="RefSeq" id="XP_028968413.1"/>
    </source>
</evidence>
<feature type="compositionally biased region" description="Polar residues" evidence="1">
    <location>
        <begin position="1289"/>
        <end position="1321"/>
    </location>
</feature>
<dbReference type="InterPro" id="IPR039877">
    <property type="entry name" value="TMEM131-like"/>
</dbReference>
<organism evidence="6 7">
    <name type="scientific">Galendromus occidentalis</name>
    <name type="common">western predatory mite</name>
    <dbReference type="NCBI Taxonomy" id="34638"/>
    <lineage>
        <taxon>Eukaryota</taxon>
        <taxon>Metazoa</taxon>
        <taxon>Ecdysozoa</taxon>
        <taxon>Arthropoda</taxon>
        <taxon>Chelicerata</taxon>
        <taxon>Arachnida</taxon>
        <taxon>Acari</taxon>
        <taxon>Parasitiformes</taxon>
        <taxon>Mesostigmata</taxon>
        <taxon>Gamasina</taxon>
        <taxon>Phytoseioidea</taxon>
        <taxon>Phytoseiidae</taxon>
        <taxon>Typhlodrominae</taxon>
        <taxon>Galendromus</taxon>
    </lineage>
</organism>
<dbReference type="Pfam" id="PF24501">
    <property type="entry name" value="Ig_TMEM131L_5"/>
    <property type="match status" value="1"/>
</dbReference>
<feature type="compositionally biased region" description="Low complexity" evidence="1">
    <location>
        <begin position="1334"/>
        <end position="1350"/>
    </location>
</feature>
<feature type="compositionally biased region" description="Low complexity" evidence="1">
    <location>
        <begin position="1506"/>
        <end position="1516"/>
    </location>
</feature>
<feature type="compositionally biased region" description="Polar residues" evidence="1">
    <location>
        <begin position="1603"/>
        <end position="1617"/>
    </location>
</feature>
<dbReference type="RefSeq" id="XP_028968413.1">
    <property type="nucleotide sequence ID" value="XM_029112580.1"/>
</dbReference>
<feature type="region of interest" description="Disordered" evidence="1">
    <location>
        <begin position="1997"/>
        <end position="2027"/>
    </location>
</feature>
<feature type="compositionally biased region" description="Low complexity" evidence="1">
    <location>
        <begin position="1913"/>
        <end position="1928"/>
    </location>
</feature>
<feature type="compositionally biased region" description="Low complexity" evidence="1">
    <location>
        <begin position="1366"/>
        <end position="1386"/>
    </location>
</feature>
<dbReference type="CTD" id="23505"/>
<dbReference type="Pfam" id="PF24499">
    <property type="entry name" value="Ig_TMEM131L_4"/>
    <property type="match status" value="1"/>
</dbReference>
<evidence type="ECO:0000256" key="1">
    <source>
        <dbReference type="SAM" id="MobiDB-lite"/>
    </source>
</evidence>
<dbReference type="InterPro" id="IPR013783">
    <property type="entry name" value="Ig-like_fold"/>
</dbReference>
<keyword evidence="6" id="KW-1185">Reference proteome</keyword>
<dbReference type="PANTHER" id="PTHR22050:SF0">
    <property type="entry name" value="TRANSMEMBRANE PROTEIN 131 HOMOLOG"/>
    <property type="match status" value="1"/>
</dbReference>
<gene>
    <name evidence="7" type="primary">LOC100902904</name>
</gene>
<feature type="region of interest" description="Disordered" evidence="1">
    <location>
        <begin position="1795"/>
        <end position="1841"/>
    </location>
</feature>
<feature type="compositionally biased region" description="Polar residues" evidence="1">
    <location>
        <begin position="2175"/>
        <end position="2208"/>
    </location>
</feature>
<dbReference type="PANTHER" id="PTHR22050">
    <property type="entry name" value="RW1 PROTEIN HOMOLOG"/>
    <property type="match status" value="1"/>
</dbReference>
<feature type="compositionally biased region" description="Basic and acidic residues" evidence="1">
    <location>
        <begin position="1066"/>
        <end position="1079"/>
    </location>
</feature>
<feature type="region of interest" description="Disordered" evidence="1">
    <location>
        <begin position="1898"/>
        <end position="1964"/>
    </location>
</feature>
<dbReference type="KEGG" id="goe:100902904"/>
<keyword evidence="2" id="KW-0732">Signal</keyword>
<feature type="compositionally biased region" description="Basic and acidic residues" evidence="1">
    <location>
        <begin position="1234"/>
        <end position="1244"/>
    </location>
</feature>
<keyword evidence="7" id="KW-0812">Transmembrane</keyword>
<dbReference type="Proteomes" id="UP000694867">
    <property type="component" value="Unplaced"/>
</dbReference>
<dbReference type="GO" id="GO:0016020">
    <property type="term" value="C:membrane"/>
    <property type="evidence" value="ECO:0007669"/>
    <property type="project" value="TreeGrafter"/>
</dbReference>
<keyword evidence="7" id="KW-0472">Membrane</keyword>
<feature type="region of interest" description="Disordered" evidence="1">
    <location>
        <begin position="2041"/>
        <end position="2078"/>
    </location>
</feature>
<name>A0AAJ7SIA2_9ACAR</name>
<feature type="domain" description="TMEM131L fourth Ig-like" evidence="4">
    <location>
        <begin position="740"/>
        <end position="792"/>
    </location>
</feature>
<feature type="domain" description="TMEM131L fifth Ig-like" evidence="5">
    <location>
        <begin position="837"/>
        <end position="904"/>
    </location>
</feature>
<dbReference type="Gene3D" id="2.60.40.10">
    <property type="entry name" value="Immunoglobulins"/>
    <property type="match status" value="1"/>
</dbReference>
<feature type="domain" description="TMEM131 second Ig-like" evidence="3">
    <location>
        <begin position="131"/>
        <end position="199"/>
    </location>
</feature>
<dbReference type="InterPro" id="IPR055436">
    <property type="entry name" value="Ig_TMEM131L_4"/>
</dbReference>